<dbReference type="Proteomes" id="UP001239462">
    <property type="component" value="Unassembled WGS sequence"/>
</dbReference>
<organism evidence="3 4">
    <name type="scientific">Roseiconus lacunae</name>
    <dbReference type="NCBI Taxonomy" id="2605694"/>
    <lineage>
        <taxon>Bacteria</taxon>
        <taxon>Pseudomonadati</taxon>
        <taxon>Planctomycetota</taxon>
        <taxon>Planctomycetia</taxon>
        <taxon>Pirellulales</taxon>
        <taxon>Pirellulaceae</taxon>
        <taxon>Roseiconus</taxon>
    </lineage>
</organism>
<comment type="caution">
    <text evidence="3">The sequence shown here is derived from an EMBL/GenBank/DDBJ whole genome shotgun (WGS) entry which is preliminary data.</text>
</comment>
<protein>
    <submittedName>
        <fullName evidence="3">Uncharacterized protein</fullName>
    </submittedName>
</protein>
<keyword evidence="2" id="KW-0732">Signal</keyword>
<feature type="signal peptide" evidence="2">
    <location>
        <begin position="1"/>
        <end position="26"/>
    </location>
</feature>
<dbReference type="RefSeq" id="WP_149496656.1">
    <property type="nucleotide sequence ID" value="NZ_CP141221.1"/>
</dbReference>
<evidence type="ECO:0000256" key="1">
    <source>
        <dbReference type="SAM" id="MobiDB-lite"/>
    </source>
</evidence>
<proteinExistence type="predicted"/>
<evidence type="ECO:0000313" key="3">
    <source>
        <dbReference type="EMBL" id="MDM4014671.1"/>
    </source>
</evidence>
<feature type="chain" id="PRO_5046194087" evidence="2">
    <location>
        <begin position="27"/>
        <end position="151"/>
    </location>
</feature>
<keyword evidence="4" id="KW-1185">Reference proteome</keyword>
<feature type="region of interest" description="Disordered" evidence="1">
    <location>
        <begin position="129"/>
        <end position="151"/>
    </location>
</feature>
<gene>
    <name evidence="3" type="ORF">QTN89_04455</name>
</gene>
<dbReference type="EMBL" id="JASZZN010000003">
    <property type="protein sequence ID" value="MDM4014671.1"/>
    <property type="molecule type" value="Genomic_DNA"/>
</dbReference>
<sequence>MKIRTAAFAAAVFATLLVFAPSPSFAQESAPELPPANPVSQVMTNLNPMNWKMPSFGSILPTKDEKDRVITKKNNLVTEVSTTAKQSWQRTKETLNPMRLIPAGFRQNSTTTQPAQTQKSEGFFSKLLSPFPEKKDPEPTVTDWLKQDPVK</sequence>
<name>A0ABT7PEM0_9BACT</name>
<accession>A0ABT7PEM0</accession>
<evidence type="ECO:0000256" key="2">
    <source>
        <dbReference type="SAM" id="SignalP"/>
    </source>
</evidence>
<evidence type="ECO:0000313" key="4">
    <source>
        <dbReference type="Proteomes" id="UP001239462"/>
    </source>
</evidence>
<reference evidence="3 4" key="1">
    <citation type="submission" date="2023-06" db="EMBL/GenBank/DDBJ databases">
        <title>Roseiconus lacunae JC819 isolated from Gulf of Mannar region, Tamil Nadu.</title>
        <authorList>
            <person name="Pk S."/>
            <person name="Ch S."/>
            <person name="Ch V.R."/>
        </authorList>
    </citation>
    <scope>NUCLEOTIDE SEQUENCE [LARGE SCALE GENOMIC DNA]</scope>
    <source>
        <strain evidence="3 4">JC819</strain>
    </source>
</reference>